<proteinExistence type="predicted"/>
<gene>
    <name evidence="1" type="ORF">RIF29_13000</name>
</gene>
<comment type="caution">
    <text evidence="1">The sequence shown here is derived from an EMBL/GenBank/DDBJ whole genome shotgun (WGS) entry which is preliminary data.</text>
</comment>
<protein>
    <submittedName>
        <fullName evidence="1">Uncharacterized protein</fullName>
    </submittedName>
</protein>
<keyword evidence="2" id="KW-1185">Reference proteome</keyword>
<reference evidence="1 2" key="1">
    <citation type="submission" date="2024-01" db="EMBL/GenBank/DDBJ databases">
        <title>The genomes of 5 underutilized Papilionoideae crops provide insights into root nodulation and disease resistanc.</title>
        <authorList>
            <person name="Yuan L."/>
        </authorList>
    </citation>
    <scope>NUCLEOTIDE SEQUENCE [LARGE SCALE GENOMIC DNA]</scope>
    <source>
        <strain evidence="1">ZHUSHIDOU_FW_LH</strain>
        <tissue evidence="1">Leaf</tissue>
    </source>
</reference>
<sequence length="82" mass="9608">MYITCCTNRPRAFGAFKVSQQVTTFMSWFDVIIEYVVCDCRTLKSYLCSIILGQSCNEFCFESLSSDVDDYLIFFNHIREED</sequence>
<name>A0AAN9INT0_CROPI</name>
<organism evidence="1 2">
    <name type="scientific">Crotalaria pallida</name>
    <name type="common">Smooth rattlebox</name>
    <name type="synonym">Crotalaria striata</name>
    <dbReference type="NCBI Taxonomy" id="3830"/>
    <lineage>
        <taxon>Eukaryota</taxon>
        <taxon>Viridiplantae</taxon>
        <taxon>Streptophyta</taxon>
        <taxon>Embryophyta</taxon>
        <taxon>Tracheophyta</taxon>
        <taxon>Spermatophyta</taxon>
        <taxon>Magnoliopsida</taxon>
        <taxon>eudicotyledons</taxon>
        <taxon>Gunneridae</taxon>
        <taxon>Pentapetalae</taxon>
        <taxon>rosids</taxon>
        <taxon>fabids</taxon>
        <taxon>Fabales</taxon>
        <taxon>Fabaceae</taxon>
        <taxon>Papilionoideae</taxon>
        <taxon>50 kb inversion clade</taxon>
        <taxon>genistoids sensu lato</taxon>
        <taxon>core genistoids</taxon>
        <taxon>Crotalarieae</taxon>
        <taxon>Crotalaria</taxon>
    </lineage>
</organism>
<accession>A0AAN9INT0</accession>
<evidence type="ECO:0000313" key="2">
    <source>
        <dbReference type="Proteomes" id="UP001372338"/>
    </source>
</evidence>
<evidence type="ECO:0000313" key="1">
    <source>
        <dbReference type="EMBL" id="KAK7283463.1"/>
    </source>
</evidence>
<dbReference type="Proteomes" id="UP001372338">
    <property type="component" value="Unassembled WGS sequence"/>
</dbReference>
<dbReference type="AlphaFoldDB" id="A0AAN9INT0"/>
<dbReference type="EMBL" id="JAYWIO010000002">
    <property type="protein sequence ID" value="KAK7283463.1"/>
    <property type="molecule type" value="Genomic_DNA"/>
</dbReference>